<reference evidence="3" key="1">
    <citation type="submission" date="2021-03" db="EMBL/GenBank/DDBJ databases">
        <authorList>
            <person name="Gilmore M.S."/>
            <person name="Schwartzman J."/>
            <person name="Van Tyne D."/>
            <person name="Martin M."/>
            <person name="Earl A.M."/>
            <person name="Manson A.L."/>
            <person name="Straub T."/>
            <person name="Salamzade R."/>
            <person name="Saavedra J."/>
            <person name="Lebreton F."/>
            <person name="Prichula J."/>
            <person name="Schaufler K."/>
            <person name="Gaca A."/>
            <person name="Sgardioli B."/>
            <person name="Wagenaar J."/>
            <person name="Strong T."/>
        </authorList>
    </citation>
    <scope>NUCLEOTIDE SEQUENCE</scope>
    <source>
        <strain evidence="3">DIV1094</strain>
    </source>
</reference>
<protein>
    <recommendedName>
        <fullName evidence="1">DUF7694 domain-containing protein</fullName>
    </recommendedName>
</protein>
<reference evidence="3 4" key="2">
    <citation type="submission" date="2024-03" db="EMBL/GenBank/DDBJ databases">
        <title>The Genome Sequence of Enterococcus sp. DIV1094.</title>
        <authorList>
            <consortium name="The Broad Institute Genomics Platform"/>
            <consortium name="The Broad Institute Microbial Omics Core"/>
            <consortium name="The Broad Institute Genomic Center for Infectious Diseases"/>
            <person name="Earl A."/>
            <person name="Manson A."/>
            <person name="Gilmore M."/>
            <person name="Schwartman J."/>
            <person name="Shea T."/>
            <person name="Abouelleil A."/>
            <person name="Cao P."/>
            <person name="Chapman S."/>
            <person name="Cusick C."/>
            <person name="Young S."/>
            <person name="Neafsey D."/>
            <person name="Nusbaum C."/>
            <person name="Birren B."/>
        </authorList>
    </citation>
    <scope>NUCLEOTIDE SEQUENCE [LARGE SCALE GENOMIC DNA]</scope>
    <source>
        <strain evidence="3 4">DIV1094</strain>
    </source>
</reference>
<keyword evidence="4" id="KW-1185">Reference proteome</keyword>
<evidence type="ECO:0000313" key="4">
    <source>
        <dbReference type="Proteomes" id="UP000664360"/>
    </source>
</evidence>
<feature type="domain" description="DUF7694" evidence="1">
    <location>
        <begin position="36"/>
        <end position="102"/>
    </location>
</feature>
<accession>A0ABZ2SUX9</accession>
<dbReference type="InterPro" id="IPR056111">
    <property type="entry name" value="DUF7694"/>
</dbReference>
<organism evidence="3 4">
    <name type="scientific">Candidatus Enterococcus mangumiae</name>
    <dbReference type="NCBI Taxonomy" id="2230878"/>
    <lineage>
        <taxon>Bacteria</taxon>
        <taxon>Bacillati</taxon>
        <taxon>Bacillota</taxon>
        <taxon>Bacilli</taxon>
        <taxon>Lactobacillales</taxon>
        <taxon>Enterococcaceae</taxon>
        <taxon>Enterococcus</taxon>
    </lineage>
</organism>
<dbReference type="EMBL" id="CP147250">
    <property type="protein sequence ID" value="WYJ79545.1"/>
    <property type="molecule type" value="Genomic_DNA"/>
</dbReference>
<evidence type="ECO:0000313" key="2">
    <source>
        <dbReference type="EMBL" id="WYJ79030.1"/>
    </source>
</evidence>
<proteinExistence type="predicted"/>
<sequence>MKSINEISKQPRLNNIVIGKDGLSFVWSDGKWNYAVIASNGMGWDHVSVSCHNKRITPSWDVMCRIKDICFEQDEVVVQFHPKNSEYVNIKNNCLHLWKPQNVEILTPPIILV</sequence>
<gene>
    <name evidence="2" type="ORF">DOK79_000537</name>
    <name evidence="3" type="ORF">DOK79_001085</name>
</gene>
<name>A0ABZ2SUX9_9ENTE</name>
<dbReference type="Pfam" id="PF24746">
    <property type="entry name" value="DUF7694"/>
    <property type="match status" value="1"/>
</dbReference>
<dbReference type="EMBL" id="CP147250">
    <property type="protein sequence ID" value="WYJ79030.1"/>
    <property type="molecule type" value="Genomic_DNA"/>
</dbReference>
<evidence type="ECO:0000313" key="3">
    <source>
        <dbReference type="EMBL" id="WYJ79545.1"/>
    </source>
</evidence>
<dbReference type="Proteomes" id="UP000664360">
    <property type="component" value="Chromosome"/>
</dbReference>
<dbReference type="RefSeq" id="WP_206856941.1">
    <property type="nucleotide sequence ID" value="NZ_CP147250.1"/>
</dbReference>
<evidence type="ECO:0000259" key="1">
    <source>
        <dbReference type="Pfam" id="PF24746"/>
    </source>
</evidence>